<evidence type="ECO:0000256" key="6">
    <source>
        <dbReference type="SAM" id="MobiDB-lite"/>
    </source>
</evidence>
<feature type="compositionally biased region" description="Low complexity" evidence="6">
    <location>
        <begin position="108"/>
        <end position="122"/>
    </location>
</feature>
<keyword evidence="4 7" id="KW-1133">Transmembrane helix</keyword>
<keyword evidence="10" id="KW-1185">Reference proteome</keyword>
<protein>
    <recommendedName>
        <fullName evidence="8">DUF202 domain-containing protein</fullName>
    </recommendedName>
</protein>
<accession>A0ABR0IN01</accession>
<dbReference type="PANTHER" id="PTHR34187:SF2">
    <property type="entry name" value="DUF202 DOMAIN-CONTAINING PROTEIN"/>
    <property type="match status" value="1"/>
</dbReference>
<evidence type="ECO:0000256" key="1">
    <source>
        <dbReference type="ARBA" id="ARBA00004651"/>
    </source>
</evidence>
<keyword evidence="3 7" id="KW-0812">Transmembrane</keyword>
<evidence type="ECO:0000256" key="4">
    <source>
        <dbReference type="ARBA" id="ARBA00022989"/>
    </source>
</evidence>
<feature type="region of interest" description="Disordered" evidence="6">
    <location>
        <begin position="103"/>
        <end position="143"/>
    </location>
</feature>
<feature type="region of interest" description="Disordered" evidence="6">
    <location>
        <begin position="230"/>
        <end position="273"/>
    </location>
</feature>
<feature type="compositionally biased region" description="Polar residues" evidence="6">
    <location>
        <begin position="186"/>
        <end position="200"/>
    </location>
</feature>
<comment type="subcellular location">
    <subcellularLocation>
        <location evidence="1">Cell membrane</location>
        <topology evidence="1">Multi-pass membrane protein</topology>
    </subcellularLocation>
</comment>
<dbReference type="InterPro" id="IPR052053">
    <property type="entry name" value="IM_YidH-like"/>
</dbReference>
<name>A0ABR0IN01_9PEZI</name>
<dbReference type="Pfam" id="PF02656">
    <property type="entry name" value="DUF202"/>
    <property type="match status" value="1"/>
</dbReference>
<dbReference type="RefSeq" id="XP_062805206.1">
    <property type="nucleotide sequence ID" value="XM_062942272.1"/>
</dbReference>
<feature type="domain" description="DUF202" evidence="8">
    <location>
        <begin position="295"/>
        <end position="371"/>
    </location>
</feature>
<feature type="region of interest" description="Disordered" evidence="6">
    <location>
        <begin position="155"/>
        <end position="214"/>
    </location>
</feature>
<gene>
    <name evidence="9" type="ORF">QC764_110040</name>
</gene>
<keyword evidence="5 7" id="KW-0472">Membrane</keyword>
<proteinExistence type="predicted"/>
<evidence type="ECO:0000313" key="9">
    <source>
        <dbReference type="EMBL" id="KAK4681736.1"/>
    </source>
</evidence>
<evidence type="ECO:0000256" key="2">
    <source>
        <dbReference type="ARBA" id="ARBA00022475"/>
    </source>
</evidence>
<keyword evidence="2" id="KW-1003">Cell membrane</keyword>
<reference evidence="9 10" key="1">
    <citation type="journal article" date="2023" name="bioRxiv">
        <title>High-quality genome assemblies of four members of thePodospora anserinaspecies complex.</title>
        <authorList>
            <person name="Ament-Velasquez S.L."/>
            <person name="Vogan A.A."/>
            <person name="Wallerman O."/>
            <person name="Hartmann F."/>
            <person name="Gautier V."/>
            <person name="Silar P."/>
            <person name="Giraud T."/>
            <person name="Johannesson H."/>
        </authorList>
    </citation>
    <scope>NUCLEOTIDE SEQUENCE [LARGE SCALE GENOMIC DNA]</scope>
    <source>
        <strain evidence="9 10">CBS 124.78</strain>
    </source>
</reference>
<feature type="transmembrane region" description="Helical" evidence="7">
    <location>
        <begin position="385"/>
        <end position="407"/>
    </location>
</feature>
<dbReference type="InterPro" id="IPR003807">
    <property type="entry name" value="DUF202"/>
</dbReference>
<feature type="transmembrane region" description="Helical" evidence="7">
    <location>
        <begin position="304"/>
        <end position="325"/>
    </location>
</feature>
<dbReference type="PANTHER" id="PTHR34187">
    <property type="entry name" value="FGR18P"/>
    <property type="match status" value="1"/>
</dbReference>
<evidence type="ECO:0000259" key="8">
    <source>
        <dbReference type="Pfam" id="PF02656"/>
    </source>
</evidence>
<evidence type="ECO:0000256" key="3">
    <source>
        <dbReference type="ARBA" id="ARBA00022692"/>
    </source>
</evidence>
<dbReference type="GeneID" id="87963137"/>
<dbReference type="EMBL" id="JAFFHC010000001">
    <property type="protein sequence ID" value="KAK4681736.1"/>
    <property type="molecule type" value="Genomic_DNA"/>
</dbReference>
<organism evidence="9 10">
    <name type="scientific">Podospora pseudoanserina</name>
    <dbReference type="NCBI Taxonomy" id="2609844"/>
    <lineage>
        <taxon>Eukaryota</taxon>
        <taxon>Fungi</taxon>
        <taxon>Dikarya</taxon>
        <taxon>Ascomycota</taxon>
        <taxon>Pezizomycotina</taxon>
        <taxon>Sordariomycetes</taxon>
        <taxon>Sordariomycetidae</taxon>
        <taxon>Sordariales</taxon>
        <taxon>Podosporaceae</taxon>
        <taxon>Podospora</taxon>
    </lineage>
</organism>
<dbReference type="Proteomes" id="UP001323617">
    <property type="component" value="Unassembled WGS sequence"/>
</dbReference>
<evidence type="ECO:0000313" key="10">
    <source>
        <dbReference type="Proteomes" id="UP001323617"/>
    </source>
</evidence>
<evidence type="ECO:0000256" key="7">
    <source>
        <dbReference type="SAM" id="Phobius"/>
    </source>
</evidence>
<sequence length="411" mass="44495">MQNDATGLLPATKDQLEIKQANPGSILQLVKSALAASQGSRVSFNASLQKSQYGGALTPLTVPPASLCPAPAALPFGKLCRATIDSDSLLQKTLPRETHRIMAQRADTSSSPAATSPAAPQPLSREGRTLPGRQPLMRKKSAQDRINEILEGARERAESYGPDTSPGNLSPRLQPLLDSSLRGLNYLSNNASPRTGSPRLSPSIPEENGVGNIDGAVTAQPQQQHIHYYNGTQTNHSTRRRSTRQSAQEQGRSASQADDGTTGRRHGEEEEEGGWKKTLKYFKSIELENKGSVARDHLALERTFLAWLRTSLAFASIGIAITQLFRLNTSLADDDHQSYTLRHLGKPLGSTFLAVSILILFLGYNRYLESQAWVIKGKFPASRGTIILVSFIAFAVTVASLVVVIAVQGDH</sequence>
<evidence type="ECO:0000256" key="5">
    <source>
        <dbReference type="ARBA" id="ARBA00023136"/>
    </source>
</evidence>
<comment type="caution">
    <text evidence="9">The sequence shown here is derived from an EMBL/GenBank/DDBJ whole genome shotgun (WGS) entry which is preliminary data.</text>
</comment>
<feature type="transmembrane region" description="Helical" evidence="7">
    <location>
        <begin position="345"/>
        <end position="364"/>
    </location>
</feature>